<dbReference type="Pfam" id="PF12838">
    <property type="entry name" value="Fer4_7"/>
    <property type="match status" value="1"/>
</dbReference>
<evidence type="ECO:0000256" key="9">
    <source>
        <dbReference type="ARBA" id="ARBA00023136"/>
    </source>
</evidence>
<feature type="binding site" evidence="10">
    <location>
        <position position="151"/>
    </location>
    <ligand>
        <name>[4Fe-4S] cluster</name>
        <dbReference type="ChEBI" id="CHEBI:49883"/>
        <label>2</label>
    </ligand>
</feature>
<dbReference type="PROSITE" id="PS51379">
    <property type="entry name" value="4FE4S_FER_2"/>
    <property type="match status" value="3"/>
</dbReference>
<dbReference type="InterPro" id="IPR011005">
    <property type="entry name" value="Dihydropteroate_synth-like_sf"/>
</dbReference>
<evidence type="ECO:0000256" key="8">
    <source>
        <dbReference type="ARBA" id="ARBA00023014"/>
    </source>
</evidence>
<keyword evidence="11" id="KW-0812">Transmembrane</keyword>
<keyword evidence="9 10" id="KW-0472">Membrane</keyword>
<keyword evidence="1 10" id="KW-0813">Transport</keyword>
<evidence type="ECO:0000259" key="12">
    <source>
        <dbReference type="PROSITE" id="PS51379"/>
    </source>
</evidence>
<feature type="domain" description="4Fe-4S ferredoxin-type" evidence="12">
    <location>
        <begin position="241"/>
        <end position="269"/>
    </location>
</feature>
<feature type="binding site" evidence="10">
    <location>
        <position position="76"/>
    </location>
    <ligand>
        <name>[4Fe-4S] cluster</name>
        <dbReference type="ChEBI" id="CHEBI:49883"/>
        <label>1</label>
    </ligand>
</feature>
<dbReference type="PROSITE" id="PS00198">
    <property type="entry name" value="4FE4S_FER_1"/>
    <property type="match status" value="3"/>
</dbReference>
<comment type="caution">
    <text evidence="10">Lacks conserved residue(s) required for the propagation of feature annotation.</text>
</comment>
<dbReference type="InterPro" id="IPR050395">
    <property type="entry name" value="4Fe4S_Ferredoxin_RnfB"/>
</dbReference>
<feature type="binding site" evidence="10">
    <location>
        <position position="145"/>
    </location>
    <ligand>
        <name>[4Fe-4S] cluster</name>
        <dbReference type="ChEBI" id="CHEBI:49883"/>
        <label>2</label>
    </ligand>
</feature>
<comment type="subcellular location">
    <subcellularLocation>
        <location evidence="10">Cell membrane</location>
    </subcellularLocation>
</comment>
<evidence type="ECO:0000256" key="2">
    <source>
        <dbReference type="ARBA" id="ARBA00022485"/>
    </source>
</evidence>
<feature type="domain" description="4Fe-4S ferredoxin-type" evidence="12">
    <location>
        <begin position="165"/>
        <end position="194"/>
    </location>
</feature>
<keyword evidence="2 10" id="KW-0004">4Fe-4S</keyword>
<accession>A0ABU4JN27</accession>
<feature type="binding site" evidence="10">
    <location>
        <position position="180"/>
    </location>
    <ligand>
        <name>[4Fe-4S] cluster</name>
        <dbReference type="ChEBI" id="CHEBI:49883"/>
        <label>3</label>
    </ligand>
</feature>
<evidence type="ECO:0000313" key="14">
    <source>
        <dbReference type="EMBL" id="MDW8799546.1"/>
    </source>
</evidence>
<keyword evidence="8 10" id="KW-0411">Iron-sulfur</keyword>
<dbReference type="Proteomes" id="UP001281656">
    <property type="component" value="Unassembled WGS sequence"/>
</dbReference>
<dbReference type="Pfam" id="PF04060">
    <property type="entry name" value="FeS"/>
    <property type="match status" value="1"/>
</dbReference>
<evidence type="ECO:0000256" key="7">
    <source>
        <dbReference type="ARBA" id="ARBA00023004"/>
    </source>
</evidence>
<keyword evidence="7 10" id="KW-0408">Iron</keyword>
<dbReference type="RefSeq" id="WP_261670697.1">
    <property type="nucleotide sequence ID" value="NZ_JARUJP010000001.1"/>
</dbReference>
<protein>
    <recommendedName>
        <fullName evidence="10">Ion-translocating oxidoreductase complex subunit B</fullName>
        <ecNumber evidence="10">7.-.-.-</ecNumber>
    </recommendedName>
    <alternativeName>
        <fullName evidence="10">Rnf electron transport complex subunit B</fullName>
    </alternativeName>
</protein>
<comment type="cofactor">
    <cofactor evidence="10">
        <name>[4Fe-4S] cluster</name>
        <dbReference type="ChEBI" id="CHEBI:49883"/>
    </cofactor>
    <text evidence="10">Binds 3 [4Fe-4S] clusters.</text>
</comment>
<dbReference type="HAMAP" id="MF_00463">
    <property type="entry name" value="RsxB_RnfB"/>
    <property type="match status" value="1"/>
</dbReference>
<evidence type="ECO:0000259" key="13">
    <source>
        <dbReference type="PROSITE" id="PS51656"/>
    </source>
</evidence>
<comment type="subunit">
    <text evidence="10">The complex is composed of six subunits: RnfA, RnfB, RnfC, RnfD, RnfE and RnfG.</text>
</comment>
<evidence type="ECO:0000256" key="3">
    <source>
        <dbReference type="ARBA" id="ARBA00022723"/>
    </source>
</evidence>
<feature type="binding site" evidence="10">
    <location>
        <position position="155"/>
    </location>
    <ligand>
        <name>[4Fe-4S] cluster</name>
        <dbReference type="ChEBI" id="CHEBI:49883"/>
        <label>3</label>
    </ligand>
</feature>
<dbReference type="SUPFAM" id="SSF54862">
    <property type="entry name" value="4Fe-4S ferredoxins"/>
    <property type="match status" value="1"/>
</dbReference>
<gene>
    <name evidence="10" type="primary">rnfB</name>
    <name evidence="14" type="ORF">P8V03_00085</name>
</gene>
<feature type="binding site" evidence="10">
    <location>
        <position position="54"/>
    </location>
    <ligand>
        <name>[4Fe-4S] cluster</name>
        <dbReference type="ChEBI" id="CHEBI:49883"/>
        <label>1</label>
    </ligand>
</feature>
<keyword evidence="10" id="KW-1003">Cell membrane</keyword>
<dbReference type="InterPro" id="IPR017896">
    <property type="entry name" value="4Fe4S_Fe-S-bd"/>
</dbReference>
<keyword evidence="3 10" id="KW-0479">Metal-binding</keyword>
<dbReference type="EC" id="7.-.-.-" evidence="10"/>
<keyword evidence="4 10" id="KW-0677">Repeat</keyword>
<feature type="binding site" evidence="10">
    <location>
        <position position="51"/>
    </location>
    <ligand>
        <name>[4Fe-4S] cluster</name>
        <dbReference type="ChEBI" id="CHEBI:49883"/>
        <label>1</label>
    </ligand>
</feature>
<feature type="binding site" evidence="10">
    <location>
        <position position="174"/>
    </location>
    <ligand>
        <name>[4Fe-4S] cluster</name>
        <dbReference type="ChEBI" id="CHEBI:49883"/>
        <label>3</label>
    </ligand>
</feature>
<evidence type="ECO:0000313" key="15">
    <source>
        <dbReference type="Proteomes" id="UP001281656"/>
    </source>
</evidence>
<evidence type="ECO:0000256" key="6">
    <source>
        <dbReference type="ARBA" id="ARBA00022982"/>
    </source>
</evidence>
<dbReference type="InterPro" id="IPR007202">
    <property type="entry name" value="4Fe-4S_dom"/>
</dbReference>
<keyword evidence="15" id="KW-1185">Reference proteome</keyword>
<evidence type="ECO:0000256" key="1">
    <source>
        <dbReference type="ARBA" id="ARBA00022448"/>
    </source>
</evidence>
<feature type="binding site" evidence="10">
    <location>
        <position position="177"/>
    </location>
    <ligand>
        <name>[4Fe-4S] cluster</name>
        <dbReference type="ChEBI" id="CHEBI:49883"/>
        <label>3</label>
    </ligand>
</feature>
<name>A0ABU4JN27_9CLOT</name>
<evidence type="ECO:0000256" key="11">
    <source>
        <dbReference type="SAM" id="Phobius"/>
    </source>
</evidence>
<feature type="binding site" evidence="10">
    <location>
        <position position="59"/>
    </location>
    <ligand>
        <name>[4Fe-4S] cluster</name>
        <dbReference type="ChEBI" id="CHEBI:49883"/>
        <label>1</label>
    </ligand>
</feature>
<dbReference type="Pfam" id="PF00037">
    <property type="entry name" value="Fer4"/>
    <property type="match status" value="1"/>
</dbReference>
<evidence type="ECO:0000256" key="5">
    <source>
        <dbReference type="ARBA" id="ARBA00022967"/>
    </source>
</evidence>
<keyword evidence="11" id="KW-1133">Transmembrane helix</keyword>
<feature type="binding site" evidence="10">
    <location>
        <position position="141"/>
    </location>
    <ligand>
        <name>[4Fe-4S] cluster</name>
        <dbReference type="ChEBI" id="CHEBI:49883"/>
        <label>2</label>
    </ligand>
</feature>
<dbReference type="PROSITE" id="PS51656">
    <property type="entry name" value="4FE4S"/>
    <property type="match status" value="1"/>
</dbReference>
<dbReference type="Gene3D" id="3.20.20.20">
    <property type="entry name" value="Dihydropteroate synthase-like"/>
    <property type="match status" value="1"/>
</dbReference>
<dbReference type="NCBIfam" id="TIGR01944">
    <property type="entry name" value="rnfB"/>
    <property type="match status" value="1"/>
</dbReference>
<feature type="binding site" evidence="10">
    <location>
        <position position="184"/>
    </location>
    <ligand>
        <name>[4Fe-4S] cluster</name>
        <dbReference type="ChEBI" id="CHEBI:49883"/>
        <label>2</label>
    </ligand>
</feature>
<proteinExistence type="inferred from homology"/>
<reference evidence="14 15" key="1">
    <citation type="submission" date="2023-04" db="EMBL/GenBank/DDBJ databases">
        <title>Clostridium tannerae sp. nov., isolated from the fecal material of an alpaca.</title>
        <authorList>
            <person name="Miller S."/>
            <person name="Hendry M."/>
            <person name="King J."/>
            <person name="Sankaranarayanan K."/>
            <person name="Lawson P.A."/>
        </authorList>
    </citation>
    <scope>NUCLEOTIDE SEQUENCE [LARGE SCALE GENOMIC DNA]</scope>
    <source>
        <strain evidence="14 15">A1-XYC3</strain>
    </source>
</reference>
<dbReference type="Gene3D" id="3.30.70.20">
    <property type="match status" value="2"/>
</dbReference>
<dbReference type="PANTHER" id="PTHR43560:SF1">
    <property type="entry name" value="ION-TRANSLOCATING OXIDOREDUCTASE COMPLEX SUBUNIT B"/>
    <property type="match status" value="1"/>
</dbReference>
<feature type="domain" description="4Fe-4S" evidence="13">
    <location>
        <begin position="34"/>
        <end position="93"/>
    </location>
</feature>
<comment type="function">
    <text evidence="10">Part of a membrane-bound complex that couples electron transfer with translocation of ions across the membrane.</text>
</comment>
<dbReference type="InterPro" id="IPR010207">
    <property type="entry name" value="Elect_transpt_cplx_RnfB/RsxB"/>
</dbReference>
<evidence type="ECO:0000256" key="10">
    <source>
        <dbReference type="HAMAP-Rule" id="MF_00463"/>
    </source>
</evidence>
<evidence type="ECO:0000256" key="4">
    <source>
        <dbReference type="ARBA" id="ARBA00022737"/>
    </source>
</evidence>
<feature type="domain" description="4Fe-4S ferredoxin-type" evidence="12">
    <location>
        <begin position="209"/>
        <end position="239"/>
    </location>
</feature>
<feature type="region of interest" description="Hydrophobic" evidence="10">
    <location>
        <begin position="1"/>
        <end position="28"/>
    </location>
</feature>
<organism evidence="14 15">
    <name type="scientific">Clostridium tanneri</name>
    <dbReference type="NCBI Taxonomy" id="3037988"/>
    <lineage>
        <taxon>Bacteria</taxon>
        <taxon>Bacillati</taxon>
        <taxon>Bacillota</taxon>
        <taxon>Clostridia</taxon>
        <taxon>Eubacteriales</taxon>
        <taxon>Clostridiaceae</taxon>
        <taxon>Clostridium</taxon>
    </lineage>
</organism>
<keyword evidence="5 10" id="KW-1278">Translocase</keyword>
<comment type="caution">
    <text evidence="14">The sequence shown here is derived from an EMBL/GenBank/DDBJ whole genome shotgun (WGS) entry which is preliminary data.</text>
</comment>
<comment type="similarity">
    <text evidence="10">Belongs to the 4Fe4S bacterial-type ferredoxin family. RnfB subfamily.</text>
</comment>
<feature type="transmembrane region" description="Helical" evidence="11">
    <location>
        <begin position="6"/>
        <end position="27"/>
    </location>
</feature>
<keyword evidence="6 10" id="KW-0249">Electron transport</keyword>
<dbReference type="InterPro" id="IPR017900">
    <property type="entry name" value="4Fe4S_Fe_S_CS"/>
</dbReference>
<sequence length="276" mass="28819">MEISQLVLPLASIGGLGVTFGVVLGYASKKFAVEVDERVPLIRECLPSANCGGCGYAGCDAYASAVVEEGAPANACTVGGAKVTEQIAQIMGVEVSSDSEPLKAFIKCGGCNSQAKQKGNYYGTIDCRDAMVVPGTGAKSCEFGCMGYGSCIKACQFDAIDIVDGIAVVNKDNCVACGACVKACPKALIELKPLSAVVRVACNSKNKLKEVKDVCQTGCITCRLCEKACPHGAITFENNLPVVDKSKCDQCFACVLKCPTKALIAYGKEVKYEKAQ</sequence>
<dbReference type="EMBL" id="JARUJP010000001">
    <property type="protein sequence ID" value="MDW8799546.1"/>
    <property type="molecule type" value="Genomic_DNA"/>
</dbReference>
<dbReference type="CDD" id="cd10549">
    <property type="entry name" value="MtMvhB_like"/>
    <property type="match status" value="1"/>
</dbReference>
<dbReference type="PANTHER" id="PTHR43560">
    <property type="entry name" value="ION-TRANSLOCATING OXIDOREDUCTASE COMPLEX SUBUNIT B"/>
    <property type="match status" value="1"/>
</dbReference>